<keyword evidence="3" id="KW-1185">Reference proteome</keyword>
<reference evidence="2" key="1">
    <citation type="submission" date="2016-01" db="EMBL/GenBank/DDBJ databases">
        <authorList>
            <person name="Peeters C."/>
        </authorList>
    </citation>
    <scope>NUCLEOTIDE SEQUENCE</scope>
    <source>
        <strain evidence="2">LMG 29321</strain>
    </source>
</reference>
<dbReference type="Proteomes" id="UP000071859">
    <property type="component" value="Unassembled WGS sequence"/>
</dbReference>
<dbReference type="RefSeq" id="WP_062604977.1">
    <property type="nucleotide sequence ID" value="NZ_FCOX02000011.1"/>
</dbReference>
<dbReference type="GO" id="GO:0016757">
    <property type="term" value="F:glycosyltransferase activity"/>
    <property type="evidence" value="ECO:0007669"/>
    <property type="project" value="InterPro"/>
</dbReference>
<dbReference type="AlphaFoldDB" id="A0A158BG42"/>
<dbReference type="Pfam" id="PF01075">
    <property type="entry name" value="Glyco_transf_9"/>
    <property type="match status" value="1"/>
</dbReference>
<feature type="region of interest" description="Disordered" evidence="1">
    <location>
        <begin position="1"/>
        <end position="24"/>
    </location>
</feature>
<comment type="caution">
    <text evidence="2">The sequence shown here is derived from an EMBL/GenBank/DDBJ whole genome shotgun (WGS) entry which is preliminary data.</text>
</comment>
<dbReference type="InterPro" id="IPR002201">
    <property type="entry name" value="Glyco_trans_9"/>
</dbReference>
<evidence type="ECO:0000256" key="1">
    <source>
        <dbReference type="SAM" id="MobiDB-lite"/>
    </source>
</evidence>
<sequence length="158" mass="17807">MPSAGTGRSRATPPDLSIPQWKGAPARADRDRLLILNEQGFGDSLQKPVDDAKHLQPQQRALVVDWMDEIADFADTAALVAALDLVICVDTSVAHLAGAMGRRVWLLNRHLGCWRRLRDREDTPWYPNMRIFNQKAPGDWDEVLGRVLAELEWGAWRS</sequence>
<dbReference type="SUPFAM" id="SSF53756">
    <property type="entry name" value="UDP-Glycosyltransferase/glycogen phosphorylase"/>
    <property type="match status" value="1"/>
</dbReference>
<accession>A0A158BG42</accession>
<protein>
    <submittedName>
        <fullName evidence="2">TPR repeat-containing protein</fullName>
    </submittedName>
</protein>
<dbReference type="OrthoDB" id="9814129at2"/>
<dbReference type="EMBL" id="FCOX02000011">
    <property type="protein sequence ID" value="SAK69048.1"/>
    <property type="molecule type" value="Genomic_DNA"/>
</dbReference>
<gene>
    <name evidence="2" type="ORF">AWB78_02647</name>
</gene>
<organism evidence="2 3">
    <name type="scientific">Caballeronia calidae</name>
    <dbReference type="NCBI Taxonomy" id="1777139"/>
    <lineage>
        <taxon>Bacteria</taxon>
        <taxon>Pseudomonadati</taxon>
        <taxon>Pseudomonadota</taxon>
        <taxon>Betaproteobacteria</taxon>
        <taxon>Burkholderiales</taxon>
        <taxon>Burkholderiaceae</taxon>
        <taxon>Caballeronia</taxon>
    </lineage>
</organism>
<proteinExistence type="predicted"/>
<name>A0A158BG42_9BURK</name>
<evidence type="ECO:0000313" key="3">
    <source>
        <dbReference type="Proteomes" id="UP000071859"/>
    </source>
</evidence>
<evidence type="ECO:0000313" key="2">
    <source>
        <dbReference type="EMBL" id="SAK69048.1"/>
    </source>
</evidence>
<dbReference type="Gene3D" id="3.40.50.2000">
    <property type="entry name" value="Glycogen Phosphorylase B"/>
    <property type="match status" value="1"/>
</dbReference>